<protein>
    <submittedName>
        <fullName evidence="5">MFS transporter</fullName>
    </submittedName>
</protein>
<proteinExistence type="predicted"/>
<name>A0ABT5J3Z8_RHOTP</name>
<dbReference type="SUPFAM" id="SSF103473">
    <property type="entry name" value="MFS general substrate transporter"/>
    <property type="match status" value="1"/>
</dbReference>
<feature type="transmembrane region" description="Helical" evidence="4">
    <location>
        <begin position="319"/>
        <end position="335"/>
    </location>
</feature>
<dbReference type="InterPro" id="IPR036259">
    <property type="entry name" value="MFS_trans_sf"/>
</dbReference>
<dbReference type="Gene3D" id="1.20.1250.20">
    <property type="entry name" value="MFS general substrate transporter like domains"/>
    <property type="match status" value="2"/>
</dbReference>
<reference evidence="5" key="2">
    <citation type="submission" date="2023-02" db="EMBL/GenBank/DDBJ databases">
        <authorList>
            <person name="Rayyan A."/>
            <person name="Meyer T."/>
            <person name="Kyndt J.A."/>
        </authorList>
    </citation>
    <scope>NUCLEOTIDE SEQUENCE</scope>
    <source>
        <strain evidence="5">DSM 9987</strain>
    </source>
</reference>
<evidence type="ECO:0000256" key="1">
    <source>
        <dbReference type="ARBA" id="ARBA00022692"/>
    </source>
</evidence>
<feature type="transmembrane region" description="Helical" evidence="4">
    <location>
        <begin position="157"/>
        <end position="175"/>
    </location>
</feature>
<feature type="transmembrane region" description="Helical" evidence="4">
    <location>
        <begin position="187"/>
        <end position="207"/>
    </location>
</feature>
<reference evidence="5" key="1">
    <citation type="journal article" date="2023" name="Microbiol Resour">
        <title>Genome Sequences of Rhodoplanes serenus and Two Thermotolerant Strains, Rhodoplanes tepidamans and 'Rhodoplanes cryptolactis,' Further Refine the Genus.</title>
        <authorList>
            <person name="Rayyan A.A."/>
            <person name="Kyndt J.A."/>
        </authorList>
    </citation>
    <scope>NUCLEOTIDE SEQUENCE</scope>
    <source>
        <strain evidence="5">DSM 9987</strain>
    </source>
</reference>
<evidence type="ECO:0000313" key="5">
    <source>
        <dbReference type="EMBL" id="MDC7784367.1"/>
    </source>
</evidence>
<keyword evidence="3 4" id="KW-0472">Membrane</keyword>
<evidence type="ECO:0000313" key="6">
    <source>
        <dbReference type="Proteomes" id="UP001165652"/>
    </source>
</evidence>
<dbReference type="EMBL" id="JAQQLI010000001">
    <property type="protein sequence ID" value="MDC7784367.1"/>
    <property type="molecule type" value="Genomic_DNA"/>
</dbReference>
<dbReference type="RefSeq" id="WP_272775210.1">
    <property type="nucleotide sequence ID" value="NZ_JAQQLI010000001.1"/>
</dbReference>
<evidence type="ECO:0000256" key="4">
    <source>
        <dbReference type="SAM" id="Phobius"/>
    </source>
</evidence>
<keyword evidence="6" id="KW-1185">Reference proteome</keyword>
<feature type="transmembrane region" description="Helical" evidence="4">
    <location>
        <begin position="253"/>
        <end position="276"/>
    </location>
</feature>
<evidence type="ECO:0000256" key="3">
    <source>
        <dbReference type="ARBA" id="ARBA00023136"/>
    </source>
</evidence>
<accession>A0ABT5J3Z8</accession>
<feature type="transmembrane region" description="Helical" evidence="4">
    <location>
        <begin position="30"/>
        <end position="49"/>
    </location>
</feature>
<feature type="transmembrane region" description="Helical" evidence="4">
    <location>
        <begin position="98"/>
        <end position="117"/>
    </location>
</feature>
<feature type="transmembrane region" description="Helical" evidence="4">
    <location>
        <begin position="288"/>
        <end position="307"/>
    </location>
</feature>
<organism evidence="5 6">
    <name type="scientific">Rhodoplanes tepidamans</name>
    <name type="common">Rhodoplanes cryptolactis</name>
    <dbReference type="NCBI Taxonomy" id="200616"/>
    <lineage>
        <taxon>Bacteria</taxon>
        <taxon>Pseudomonadati</taxon>
        <taxon>Pseudomonadota</taxon>
        <taxon>Alphaproteobacteria</taxon>
        <taxon>Hyphomicrobiales</taxon>
        <taxon>Nitrobacteraceae</taxon>
        <taxon>Rhodoplanes</taxon>
    </lineage>
</organism>
<dbReference type="Pfam" id="PF07690">
    <property type="entry name" value="MFS_1"/>
    <property type="match status" value="1"/>
</dbReference>
<gene>
    <name evidence="5" type="ORF">PQJ73_01610</name>
</gene>
<keyword evidence="1 4" id="KW-0812">Transmembrane</keyword>
<dbReference type="Proteomes" id="UP001165652">
    <property type="component" value="Unassembled WGS sequence"/>
</dbReference>
<feature type="transmembrane region" description="Helical" evidence="4">
    <location>
        <begin position="69"/>
        <end position="91"/>
    </location>
</feature>
<comment type="caution">
    <text evidence="5">The sequence shown here is derived from an EMBL/GenBank/DDBJ whole genome shotgun (WGS) entry which is preliminary data.</text>
</comment>
<evidence type="ECO:0000256" key="2">
    <source>
        <dbReference type="ARBA" id="ARBA00022989"/>
    </source>
</evidence>
<sequence length="437" mass="47240">MNTLAAGRGDERLPTDSAFDRRSDFGARGWSILLIEAALLWISSGSVVHGLNVILPALSQTYDLEYTRLLALATPASWASIAAGFVGAWICAGRGPKFLVLLSLACGGLAFGLMGTWGSTTGFVVLFATVCFFDSCFAYVGGPALVTSWFPRKKGLAFGWCTMGQTFSTATYVPYVSFCFSTLGVQAGFWGITALMAVMFVVVWWFAADRPEELGCSPDNRPMTGVEIARSRAEQESYVCPFTVRQLLGMKDVWFMGLAFGGLYIVIVGLLSQFVPRLVAMGYPLETAILYMSIAAMLGVPGAYMWGWLSQKLGVKHCAMLYLAWYAVALVLNIFELNAVTLWISLVMIGEALGGATNLSMSIVAEKFPRGAFVKAWGIVNPIQSIVRCCAFAILAFGVTYLGGFQGAYAILTLVAFVSMALIWNIDTTPVDAEVTR</sequence>
<dbReference type="InterPro" id="IPR011701">
    <property type="entry name" value="MFS"/>
</dbReference>
<feature type="transmembrane region" description="Helical" evidence="4">
    <location>
        <begin position="123"/>
        <end position="145"/>
    </location>
</feature>
<feature type="transmembrane region" description="Helical" evidence="4">
    <location>
        <begin position="408"/>
        <end position="427"/>
    </location>
</feature>
<keyword evidence="2 4" id="KW-1133">Transmembrane helix</keyword>